<keyword evidence="1" id="KW-0805">Transcription regulation</keyword>
<evidence type="ECO:0000256" key="1">
    <source>
        <dbReference type="ARBA" id="ARBA00023015"/>
    </source>
</evidence>
<evidence type="ECO:0000313" key="5">
    <source>
        <dbReference type="EMBL" id="MBI1619762.1"/>
    </source>
</evidence>
<name>A0ABS0S943_9HYPH</name>
<dbReference type="PROSITE" id="PS00622">
    <property type="entry name" value="HTH_LUXR_1"/>
    <property type="match status" value="1"/>
</dbReference>
<dbReference type="Gene3D" id="1.10.10.10">
    <property type="entry name" value="Winged helix-like DNA-binding domain superfamily/Winged helix DNA-binding domain"/>
    <property type="match status" value="1"/>
</dbReference>
<dbReference type="CDD" id="cd06170">
    <property type="entry name" value="LuxR_C_like"/>
    <property type="match status" value="1"/>
</dbReference>
<dbReference type="Proteomes" id="UP000601789">
    <property type="component" value="Unassembled WGS sequence"/>
</dbReference>
<feature type="domain" description="HTH luxR-type" evidence="4">
    <location>
        <begin position="165"/>
        <end position="230"/>
    </location>
</feature>
<dbReference type="EMBL" id="JADGMQ010000002">
    <property type="protein sequence ID" value="MBI1619762.1"/>
    <property type="molecule type" value="Genomic_DNA"/>
</dbReference>
<keyword evidence="6" id="KW-1185">Reference proteome</keyword>
<dbReference type="PANTHER" id="PTHR44688:SF25">
    <property type="entry name" value="HTH LUXR-TYPE DOMAIN-CONTAINING PROTEIN"/>
    <property type="match status" value="1"/>
</dbReference>
<dbReference type="RefSeq" id="WP_198474460.1">
    <property type="nucleotide sequence ID" value="NZ_JADGMQ010000002.1"/>
</dbReference>
<dbReference type="PROSITE" id="PS50043">
    <property type="entry name" value="HTH_LUXR_2"/>
    <property type="match status" value="1"/>
</dbReference>
<gene>
    <name evidence="5" type="ORF">IOD40_03665</name>
</gene>
<evidence type="ECO:0000313" key="6">
    <source>
        <dbReference type="Proteomes" id="UP000601789"/>
    </source>
</evidence>
<sequence>MTYAATLVESRTATAPVTSRTGLARFMRRICSEIGAQRYMLVQPSVERGPKSVSIITSNWIFDALEDLGSEGIARILESGIAAGAGMRSRALLAAGASFLTTEDRRALRDHGHIETHCRRLVADGTTVYALFSSETSGEIDGDALSRIHMKCCYALVQFFAATGGRASADPLSERERECLMWVSEGKTTDEVALILGVSSNTVNSYIAHAIQKFGASNRAMAIATAIRSGII</sequence>
<evidence type="ECO:0000259" key="4">
    <source>
        <dbReference type="PROSITE" id="PS50043"/>
    </source>
</evidence>
<proteinExistence type="predicted"/>
<accession>A0ABS0S943</accession>
<dbReference type="SMART" id="SM00421">
    <property type="entry name" value="HTH_LUXR"/>
    <property type="match status" value="1"/>
</dbReference>
<dbReference type="PRINTS" id="PR00038">
    <property type="entry name" value="HTHLUXR"/>
</dbReference>
<organism evidence="5 6">
    <name type="scientific">Aquamicrobium zhengzhouense</name>
    <dbReference type="NCBI Taxonomy" id="2781738"/>
    <lineage>
        <taxon>Bacteria</taxon>
        <taxon>Pseudomonadati</taxon>
        <taxon>Pseudomonadota</taxon>
        <taxon>Alphaproteobacteria</taxon>
        <taxon>Hyphomicrobiales</taxon>
        <taxon>Phyllobacteriaceae</taxon>
        <taxon>Aquamicrobium</taxon>
    </lineage>
</organism>
<dbReference type="PANTHER" id="PTHR44688">
    <property type="entry name" value="DNA-BINDING TRANSCRIPTIONAL ACTIVATOR DEVR_DOSR"/>
    <property type="match status" value="1"/>
</dbReference>
<keyword evidence="2" id="KW-0238">DNA-binding</keyword>
<evidence type="ECO:0000256" key="2">
    <source>
        <dbReference type="ARBA" id="ARBA00023125"/>
    </source>
</evidence>
<dbReference type="SUPFAM" id="SSF46894">
    <property type="entry name" value="C-terminal effector domain of the bipartite response regulators"/>
    <property type="match status" value="1"/>
</dbReference>
<dbReference type="InterPro" id="IPR016032">
    <property type="entry name" value="Sig_transdc_resp-reg_C-effctor"/>
</dbReference>
<protein>
    <submittedName>
        <fullName evidence="5">Helix-turn-helix transcriptional regulator</fullName>
    </submittedName>
</protein>
<evidence type="ECO:0000256" key="3">
    <source>
        <dbReference type="ARBA" id="ARBA00023163"/>
    </source>
</evidence>
<dbReference type="InterPro" id="IPR000792">
    <property type="entry name" value="Tscrpt_reg_LuxR_C"/>
</dbReference>
<keyword evidence="3" id="KW-0804">Transcription</keyword>
<dbReference type="Pfam" id="PF00196">
    <property type="entry name" value="GerE"/>
    <property type="match status" value="1"/>
</dbReference>
<reference evidence="5 6" key="1">
    <citation type="submission" date="2020-10" db="EMBL/GenBank/DDBJ databases">
        <title>Aquamicrobium zhengzhouensis sp. nov., a exopolysaccharide producing bacterium isolated from farmland soil.</title>
        <authorList>
            <person name="Wang X."/>
        </authorList>
    </citation>
    <scope>NUCLEOTIDE SEQUENCE [LARGE SCALE GENOMIC DNA]</scope>
    <source>
        <strain evidence="6">cd-1</strain>
    </source>
</reference>
<comment type="caution">
    <text evidence="5">The sequence shown here is derived from an EMBL/GenBank/DDBJ whole genome shotgun (WGS) entry which is preliminary data.</text>
</comment>
<dbReference type="InterPro" id="IPR036388">
    <property type="entry name" value="WH-like_DNA-bd_sf"/>
</dbReference>